<evidence type="ECO:0000313" key="2">
    <source>
        <dbReference type="EMBL" id="SMO77649.1"/>
    </source>
</evidence>
<dbReference type="SMART" id="SM00421">
    <property type="entry name" value="HTH_LUXR"/>
    <property type="match status" value="1"/>
</dbReference>
<dbReference type="RefSeq" id="WP_142458729.1">
    <property type="nucleotide sequence ID" value="NZ_FXTJ01000004.1"/>
</dbReference>
<dbReference type="Gene3D" id="3.40.50.300">
    <property type="entry name" value="P-loop containing nucleotide triphosphate hydrolases"/>
    <property type="match status" value="1"/>
</dbReference>
<organism evidence="2 3">
    <name type="scientific">Geodermatophilus aquaeductus</name>
    <dbReference type="NCBI Taxonomy" id="1564161"/>
    <lineage>
        <taxon>Bacteria</taxon>
        <taxon>Bacillati</taxon>
        <taxon>Actinomycetota</taxon>
        <taxon>Actinomycetes</taxon>
        <taxon>Geodermatophilales</taxon>
        <taxon>Geodermatophilaceae</taxon>
        <taxon>Geodermatophilus</taxon>
    </lineage>
</organism>
<dbReference type="InterPro" id="IPR016032">
    <property type="entry name" value="Sig_transdc_resp-reg_C-effctor"/>
</dbReference>
<reference evidence="2 3" key="1">
    <citation type="submission" date="2017-05" db="EMBL/GenBank/DDBJ databases">
        <authorList>
            <person name="Varghese N."/>
            <person name="Submissions S."/>
        </authorList>
    </citation>
    <scope>NUCLEOTIDE SEQUENCE [LARGE SCALE GENOMIC DNA]</scope>
    <source>
        <strain evidence="2 3">DSM 46834</strain>
    </source>
</reference>
<dbReference type="Pfam" id="PF00196">
    <property type="entry name" value="GerE"/>
    <property type="match status" value="1"/>
</dbReference>
<dbReference type="Pfam" id="PF25873">
    <property type="entry name" value="WHD_MalT"/>
    <property type="match status" value="1"/>
</dbReference>
<dbReference type="InterPro" id="IPR059106">
    <property type="entry name" value="WHD_MalT"/>
</dbReference>
<name>A0A521E114_9ACTN</name>
<dbReference type="InterPro" id="IPR027417">
    <property type="entry name" value="P-loop_NTPase"/>
</dbReference>
<evidence type="ECO:0000313" key="3">
    <source>
        <dbReference type="Proteomes" id="UP000317484"/>
    </source>
</evidence>
<gene>
    <name evidence="2" type="ORF">SAMN06273567_104114</name>
</gene>
<dbReference type="InterPro" id="IPR000792">
    <property type="entry name" value="Tscrpt_reg_LuxR_C"/>
</dbReference>
<dbReference type="SUPFAM" id="SSF46894">
    <property type="entry name" value="C-terminal effector domain of the bipartite response regulators"/>
    <property type="match status" value="1"/>
</dbReference>
<evidence type="ECO:0000259" key="1">
    <source>
        <dbReference type="PROSITE" id="PS50043"/>
    </source>
</evidence>
<dbReference type="SUPFAM" id="SSF52540">
    <property type="entry name" value="P-loop containing nucleoside triphosphate hydrolases"/>
    <property type="match status" value="1"/>
</dbReference>
<accession>A0A521E114</accession>
<keyword evidence="3" id="KW-1185">Reference proteome</keyword>
<dbReference type="Proteomes" id="UP000317484">
    <property type="component" value="Unassembled WGS sequence"/>
</dbReference>
<dbReference type="GO" id="GO:0003677">
    <property type="term" value="F:DNA binding"/>
    <property type="evidence" value="ECO:0007669"/>
    <property type="project" value="InterPro"/>
</dbReference>
<dbReference type="InterPro" id="IPR036388">
    <property type="entry name" value="WH-like_DNA-bd_sf"/>
</dbReference>
<feature type="domain" description="HTH luxR-type" evidence="1">
    <location>
        <begin position="793"/>
        <end position="858"/>
    </location>
</feature>
<protein>
    <submittedName>
        <fullName evidence="2">LuxR family transcriptional regulator, maltose regulon positive regulatory protein</fullName>
    </submittedName>
</protein>
<dbReference type="GO" id="GO:0006355">
    <property type="term" value="P:regulation of DNA-templated transcription"/>
    <property type="evidence" value="ECO:0007669"/>
    <property type="project" value="InterPro"/>
</dbReference>
<proteinExistence type="predicted"/>
<dbReference type="Gene3D" id="1.10.10.10">
    <property type="entry name" value="Winged helix-like DNA-binding domain superfamily/Winged helix DNA-binding domain"/>
    <property type="match status" value="1"/>
</dbReference>
<dbReference type="CDD" id="cd06170">
    <property type="entry name" value="LuxR_C_like"/>
    <property type="match status" value="1"/>
</dbReference>
<dbReference type="PROSITE" id="PS50043">
    <property type="entry name" value="HTH_LUXR_2"/>
    <property type="match status" value="1"/>
</dbReference>
<sequence>MSRVARSKTTVPHLPPEFVRRPDLVTVLDQGADRTLTLVCAPPGYGKTLLLADWARSRDVPCAWVALDEDDDAPPRLWASVLAALVTCPAVPATSRLHRLVVPRTTVGADFLADLLWALAAVPTPIRLVLDDAHLLRSREVLHGLHLVLRHCPGNVQVVLASRSDPALPVARLRLEEQLWELRTGQLAFSPAETAALARRCGLQLTRGQADALRSRTGGWVAGIRLAALRLREHPEPDAFLAAFSGDDRPVADYLAGEVLANIPDEQRDLLRRTSIADPVPAALAVELTGRADAADALTALTRTTGLVVASGPHRTEFRVHGLMRSYLAADLHRHGPALTAQLHRQAALWWAASDRPVEALRHAAEAADASLVTALLHHWAPELVARGELAELGRALVAAGDDATDAWLPLVAAQIDLGTGGLRAARTRVRAAAARTPHPGDGDLTAFRDATAGMAGLPAPRTAAPTPGDPALAALLLAGRAAAGILSGSDDGPAAAAGLLDDLEAALAIARDRRLELLELQCLCLIGGAAAVSGENARAAAAAGAAVATATAHGWHETAWTSAACAVLAHASLGRASPQGALDAAAEGLRIASDDQDPAVRFALRSARGGALFDVGDRIGGLLELQEAHAQLGGLPVPAALAASAVLLEHRAALLMGSSTAAATSAGRLLRGGCADGERTLLRAWSEAAAGSPRAARASVVPLLDGNLAPLLPSTLVEAWLVEVWAALRLDDRPGARQGLQAALDTAEPLDALRPFALAGQGLRVLLVDQLGGVRDPSAFAFRCLSARQRVRRPSDPRLSAREQDVLVELLSLSNLGEIAEDLDVSVNTVKSHVRAIYGKLGVTNRRTAVLTAVERGLLT</sequence>
<dbReference type="AlphaFoldDB" id="A0A521E114"/>
<dbReference type="EMBL" id="FXTJ01000004">
    <property type="protein sequence ID" value="SMO77649.1"/>
    <property type="molecule type" value="Genomic_DNA"/>
</dbReference>